<evidence type="ECO:0000256" key="4">
    <source>
        <dbReference type="ARBA" id="ARBA00022777"/>
    </source>
</evidence>
<dbReference type="EMBL" id="BMAV01003669">
    <property type="protein sequence ID" value="GFY43426.1"/>
    <property type="molecule type" value="Genomic_DNA"/>
</dbReference>
<evidence type="ECO:0000256" key="3">
    <source>
        <dbReference type="ARBA" id="ARBA00022741"/>
    </source>
</evidence>
<dbReference type="InterPro" id="IPR050108">
    <property type="entry name" value="CDK"/>
</dbReference>
<dbReference type="OrthoDB" id="1732493at2759"/>
<evidence type="ECO:0000256" key="1">
    <source>
        <dbReference type="ARBA" id="ARBA00022527"/>
    </source>
</evidence>
<keyword evidence="4 7" id="KW-0418">Kinase</keyword>
<dbReference type="Proteomes" id="UP000886998">
    <property type="component" value="Unassembled WGS sequence"/>
</dbReference>
<evidence type="ECO:0000259" key="6">
    <source>
        <dbReference type="PROSITE" id="PS50011"/>
    </source>
</evidence>
<dbReference type="Gene3D" id="1.10.510.10">
    <property type="entry name" value="Transferase(Phosphotransferase) domain 1"/>
    <property type="match status" value="1"/>
</dbReference>
<gene>
    <name evidence="7" type="primary">Cdk10</name>
    <name evidence="7" type="ORF">TNIN_467431</name>
</gene>
<dbReference type="GO" id="GO:0004713">
    <property type="term" value="F:protein tyrosine kinase activity"/>
    <property type="evidence" value="ECO:0007669"/>
    <property type="project" value="InterPro"/>
</dbReference>
<reference evidence="7" key="1">
    <citation type="submission" date="2020-08" db="EMBL/GenBank/DDBJ databases">
        <title>Multicomponent nature underlies the extraordinary mechanical properties of spider dragline silk.</title>
        <authorList>
            <person name="Kono N."/>
            <person name="Nakamura H."/>
            <person name="Mori M."/>
            <person name="Yoshida Y."/>
            <person name="Ohtoshi R."/>
            <person name="Malay A.D."/>
            <person name="Moran D.A.P."/>
            <person name="Tomita M."/>
            <person name="Numata K."/>
            <person name="Arakawa K."/>
        </authorList>
    </citation>
    <scope>NUCLEOTIDE SEQUENCE</scope>
</reference>
<dbReference type="SUPFAM" id="SSF56112">
    <property type="entry name" value="Protein kinase-like (PK-like)"/>
    <property type="match status" value="1"/>
</dbReference>
<dbReference type="PROSITE" id="PS00109">
    <property type="entry name" value="PROTEIN_KINASE_TYR"/>
    <property type="match status" value="1"/>
</dbReference>
<dbReference type="SMART" id="SM00219">
    <property type="entry name" value="TyrKc"/>
    <property type="match status" value="1"/>
</dbReference>
<keyword evidence="3" id="KW-0547">Nucleotide-binding</keyword>
<dbReference type="PROSITE" id="PS50011">
    <property type="entry name" value="PROTEIN_KINASE_DOM"/>
    <property type="match status" value="1"/>
</dbReference>
<dbReference type="GO" id="GO:0005524">
    <property type="term" value="F:ATP binding"/>
    <property type="evidence" value="ECO:0007669"/>
    <property type="project" value="UniProtKB-KW"/>
</dbReference>
<comment type="caution">
    <text evidence="7">The sequence shown here is derived from an EMBL/GenBank/DDBJ whole genome shotgun (WGS) entry which is preliminary data.</text>
</comment>
<evidence type="ECO:0000313" key="7">
    <source>
        <dbReference type="EMBL" id="GFY43426.1"/>
    </source>
</evidence>
<dbReference type="InterPro" id="IPR008266">
    <property type="entry name" value="Tyr_kinase_AS"/>
</dbReference>
<dbReference type="InterPro" id="IPR000719">
    <property type="entry name" value="Prot_kinase_dom"/>
</dbReference>
<dbReference type="PANTHER" id="PTHR24056">
    <property type="entry name" value="CELL DIVISION PROTEIN KINASE"/>
    <property type="match status" value="1"/>
</dbReference>
<dbReference type="Gene3D" id="3.30.200.20">
    <property type="entry name" value="Phosphorylase Kinase, domain 1"/>
    <property type="match status" value="1"/>
</dbReference>
<dbReference type="GO" id="GO:0005634">
    <property type="term" value="C:nucleus"/>
    <property type="evidence" value="ECO:0007669"/>
    <property type="project" value="TreeGrafter"/>
</dbReference>
<keyword evidence="2" id="KW-0808">Transferase</keyword>
<evidence type="ECO:0000256" key="2">
    <source>
        <dbReference type="ARBA" id="ARBA00022679"/>
    </source>
</evidence>
<name>A0A8X7BSP7_9ARAC</name>
<evidence type="ECO:0000313" key="8">
    <source>
        <dbReference type="Proteomes" id="UP000886998"/>
    </source>
</evidence>
<dbReference type="InterPro" id="IPR011009">
    <property type="entry name" value="Kinase-like_dom_sf"/>
</dbReference>
<keyword evidence="8" id="KW-1185">Reference proteome</keyword>
<proteinExistence type="predicted"/>
<keyword evidence="1" id="KW-0723">Serine/threonine-protein kinase</keyword>
<dbReference type="InterPro" id="IPR020635">
    <property type="entry name" value="Tyr_kinase_cat_dom"/>
</dbReference>
<evidence type="ECO:0000256" key="5">
    <source>
        <dbReference type="ARBA" id="ARBA00022840"/>
    </source>
</evidence>
<accession>A0A8X7BSP7</accession>
<sequence>MYEQKKIYIPYEVYFYSLLSQYGNCRLVTDFEKLSFISEGANGSVFKCRDKKYDSIVALKKLSARCEDEPLPRNSLREITIMKELQHGNIVTLIGIAVGRNFACTYLVLEYYPYTLSKVLDDEVAKPFILQPEIKCIIIQLLYGLDYIHHHNVLHRDIAVSNILFCDLGALKISDFGCSRFRGQKMKT</sequence>
<dbReference type="AlphaFoldDB" id="A0A8X7BSP7"/>
<feature type="domain" description="Protein kinase" evidence="6">
    <location>
        <begin position="31"/>
        <end position="188"/>
    </location>
</feature>
<organism evidence="7 8">
    <name type="scientific">Trichonephila inaurata madagascariensis</name>
    <dbReference type="NCBI Taxonomy" id="2747483"/>
    <lineage>
        <taxon>Eukaryota</taxon>
        <taxon>Metazoa</taxon>
        <taxon>Ecdysozoa</taxon>
        <taxon>Arthropoda</taxon>
        <taxon>Chelicerata</taxon>
        <taxon>Arachnida</taxon>
        <taxon>Araneae</taxon>
        <taxon>Araneomorphae</taxon>
        <taxon>Entelegynae</taxon>
        <taxon>Araneoidea</taxon>
        <taxon>Nephilidae</taxon>
        <taxon>Trichonephila</taxon>
        <taxon>Trichonephila inaurata</taxon>
    </lineage>
</organism>
<protein>
    <submittedName>
        <fullName evidence="7">Cyclin-dependent kinase 10</fullName>
    </submittedName>
</protein>
<keyword evidence="5" id="KW-0067">ATP-binding</keyword>
<dbReference type="GO" id="GO:0004674">
    <property type="term" value="F:protein serine/threonine kinase activity"/>
    <property type="evidence" value="ECO:0007669"/>
    <property type="project" value="UniProtKB-KW"/>
</dbReference>
<dbReference type="Pfam" id="PF00069">
    <property type="entry name" value="Pkinase"/>
    <property type="match status" value="1"/>
</dbReference>